<dbReference type="AlphaFoldDB" id="A0A7Z0VI40"/>
<reference evidence="2 3" key="1">
    <citation type="submission" date="2016-06" db="EMBL/GenBank/DDBJ databases">
        <title>Genome sequence of endosymbiont of Candidatus Endolucinida thiodiazotropha.</title>
        <authorList>
            <person name="Poehlein A."/>
            <person name="Koenig S."/>
            <person name="Heiden S.E."/>
            <person name="Thuermer A."/>
            <person name="Voget S."/>
            <person name="Daniel R."/>
            <person name="Markert S."/>
            <person name="Gros O."/>
            <person name="Schweder T."/>
        </authorList>
    </citation>
    <scope>NUCLEOTIDE SEQUENCE [LARGE SCALE GENOMIC DNA]</scope>
    <source>
        <strain evidence="2 3">COS</strain>
    </source>
</reference>
<evidence type="ECO:0000313" key="3">
    <source>
        <dbReference type="Proteomes" id="UP000094769"/>
    </source>
</evidence>
<comment type="caution">
    <text evidence="2">The sequence shown here is derived from an EMBL/GenBank/DDBJ whole genome shotgun (WGS) entry which is preliminary data.</text>
</comment>
<dbReference type="InterPro" id="IPR027417">
    <property type="entry name" value="P-loop_NTPase"/>
</dbReference>
<protein>
    <submittedName>
        <fullName evidence="2">Chromosome-partitioning ATPase Soj</fullName>
        <ecNumber evidence="2">3.6.-.-</ecNumber>
    </submittedName>
</protein>
<dbReference type="InterPro" id="IPR050678">
    <property type="entry name" value="DNA_Partitioning_ATPase"/>
</dbReference>
<dbReference type="EMBL" id="MARB01000030">
    <property type="protein sequence ID" value="ODJ85994.1"/>
    <property type="molecule type" value="Genomic_DNA"/>
</dbReference>
<keyword evidence="2" id="KW-0378">Hydrolase</keyword>
<keyword evidence="3" id="KW-1185">Reference proteome</keyword>
<dbReference type="CDD" id="cd02042">
    <property type="entry name" value="ParAB_family"/>
    <property type="match status" value="1"/>
</dbReference>
<accession>A0A7Z0VI40</accession>
<proteinExistence type="predicted"/>
<dbReference type="PANTHER" id="PTHR13696:SF96">
    <property type="entry name" value="COBQ_COBB_MIND_PARA NUCLEOTIDE BINDING DOMAIN-CONTAINING PROTEIN"/>
    <property type="match status" value="1"/>
</dbReference>
<dbReference type="EC" id="3.6.-.-" evidence="2"/>
<dbReference type="Proteomes" id="UP000094769">
    <property type="component" value="Unassembled WGS sequence"/>
</dbReference>
<gene>
    <name evidence="2" type="primary">soj_6</name>
    <name evidence="2" type="ORF">CODIS_38000</name>
</gene>
<dbReference type="PANTHER" id="PTHR13696">
    <property type="entry name" value="P-LOOP CONTAINING NUCLEOSIDE TRIPHOSPHATE HYDROLASE"/>
    <property type="match status" value="1"/>
</dbReference>
<evidence type="ECO:0000259" key="1">
    <source>
        <dbReference type="Pfam" id="PF01656"/>
    </source>
</evidence>
<dbReference type="InterPro" id="IPR002586">
    <property type="entry name" value="CobQ/CobB/MinD/ParA_Nub-bd_dom"/>
</dbReference>
<dbReference type="GO" id="GO:0016787">
    <property type="term" value="F:hydrolase activity"/>
    <property type="evidence" value="ECO:0007669"/>
    <property type="project" value="UniProtKB-KW"/>
</dbReference>
<dbReference type="Gene3D" id="3.40.50.300">
    <property type="entry name" value="P-loop containing nucleotide triphosphate hydrolases"/>
    <property type="match status" value="1"/>
</dbReference>
<dbReference type="SUPFAM" id="SSF52540">
    <property type="entry name" value="P-loop containing nucleoside triphosphate hydrolases"/>
    <property type="match status" value="1"/>
</dbReference>
<organism evidence="2 3">
    <name type="scientific">Candidatus Thiodiazotropha endolucinida</name>
    <dbReference type="NCBI Taxonomy" id="1655433"/>
    <lineage>
        <taxon>Bacteria</taxon>
        <taxon>Pseudomonadati</taxon>
        <taxon>Pseudomonadota</taxon>
        <taxon>Gammaproteobacteria</taxon>
        <taxon>Chromatiales</taxon>
        <taxon>Sedimenticolaceae</taxon>
        <taxon>Candidatus Thiodiazotropha</taxon>
    </lineage>
</organism>
<dbReference type="Pfam" id="PF01656">
    <property type="entry name" value="CbiA"/>
    <property type="match status" value="1"/>
</dbReference>
<feature type="domain" description="CobQ/CobB/MinD/ParA nucleotide binding" evidence="1">
    <location>
        <begin position="5"/>
        <end position="188"/>
    </location>
</feature>
<dbReference type="RefSeq" id="WP_069128030.1">
    <property type="nucleotide sequence ID" value="NZ_MARB01000030.1"/>
</dbReference>
<sequence>MKRLLILNSKGGCGKTTIATNLAGFYAASGTSTALFDYDPQGSSKRWLELRPDQFPDISGVFAAKTTQGSVTRSFALRVPPDTQRIIVDTPASMKRLEMMEMLRSATAVVVPVLPSGIDCHVTLDFLKQLSDLVRQMGLNIPIGIVANRVRINTRSFKKLKASLEELDVPLVAFLRESQNYVYAAESGYAVVDLKQPAFKKDNQQWSILINWLETGQLQPSIPPSNKETQHVVNLQ</sequence>
<evidence type="ECO:0000313" key="2">
    <source>
        <dbReference type="EMBL" id="ODJ85994.1"/>
    </source>
</evidence>
<name>A0A7Z0VI40_9GAMM</name>
<dbReference type="OrthoDB" id="69313at2"/>